<name>A0A481NBH5_9POXV</name>
<dbReference type="Pfam" id="PF03286">
    <property type="entry name" value="Pox_Ag35"/>
    <property type="match status" value="1"/>
</dbReference>
<reference evidence="2 3" key="1">
    <citation type="journal article" date="2019" name="J. Virol.">
        <title>Punctuated evolution of myxoma virus: rapid and disjunct evolution of a recent viral lineage in Australia.</title>
        <authorList>
            <person name="Eden J.-S."/>
            <person name="Kerr P.J."/>
            <person name="Holmes E.C."/>
        </authorList>
    </citation>
    <scope>NUCLEOTIDE SEQUENCE [LARGE SCALE GENOMIC DNA]</scope>
    <source>
        <strain evidence="2">Aust/SA/Monarto Zoo/11-2013</strain>
    </source>
</reference>
<organism evidence="2 3">
    <name type="scientific">Myxoma virus</name>
    <dbReference type="NCBI Taxonomy" id="10273"/>
    <lineage>
        <taxon>Viruses</taxon>
        <taxon>Varidnaviria</taxon>
        <taxon>Bamfordvirae</taxon>
        <taxon>Nucleocytoviricota</taxon>
        <taxon>Pokkesviricetes</taxon>
        <taxon>Chitovirales</taxon>
        <taxon>Poxviridae</taxon>
        <taxon>Chordopoxvirinae</taxon>
        <taxon>Leporipoxvirus</taxon>
        <taxon>Leporipoxvirus myxoma</taxon>
    </lineage>
</organism>
<evidence type="ECO:0000256" key="1">
    <source>
        <dbReference type="SAM" id="MobiDB-lite"/>
    </source>
</evidence>
<proteinExistence type="predicted"/>
<feature type="compositionally biased region" description="Basic and acidic residues" evidence="1">
    <location>
        <begin position="69"/>
        <end position="82"/>
    </location>
</feature>
<evidence type="ECO:0000313" key="3">
    <source>
        <dbReference type="Proteomes" id="UP000293012"/>
    </source>
</evidence>
<dbReference type="EMBL" id="MK388114">
    <property type="protein sequence ID" value="QAV37935.1"/>
    <property type="molecule type" value="Genomic_DNA"/>
</dbReference>
<dbReference type="InterPro" id="IPR004966">
    <property type="entry name" value="Pox_Ag35"/>
</dbReference>
<gene>
    <name evidence="2" type="primary">m073R</name>
</gene>
<feature type="compositionally biased region" description="Acidic residues" evidence="1">
    <location>
        <begin position="83"/>
        <end position="94"/>
    </location>
</feature>
<protein>
    <submittedName>
        <fullName evidence="2">M73R</fullName>
    </submittedName>
</protein>
<feature type="region of interest" description="Disordered" evidence="1">
    <location>
        <begin position="27"/>
        <end position="117"/>
    </location>
</feature>
<feature type="compositionally biased region" description="Basic residues" evidence="1">
    <location>
        <begin position="50"/>
        <end position="68"/>
    </location>
</feature>
<dbReference type="Proteomes" id="UP000293012">
    <property type="component" value="Segment"/>
</dbReference>
<dbReference type="GO" id="GO:0019031">
    <property type="term" value="C:viral envelope"/>
    <property type="evidence" value="ECO:0007669"/>
    <property type="project" value="InterPro"/>
</dbReference>
<accession>A0A481NBH5</accession>
<sequence length="194" mass="21509">MSWSINLGSGSGDNFKTLDEIRAHVKSTTETATADDIFPEDIEIPSPKQSKTKRAPAPRKKPTPKTSKKKEEEPQPPPKEEEVKESDEEEEIVEESPKSPPESPHTTQNTSAAVDACDTMDSSDLKLVTEQIIKEMKALNTKVSAVSTILETIQAASVGRQYTMLTKNIEELRMLAMGGKEQVVRKKTRQTTKK</sequence>
<evidence type="ECO:0000313" key="2">
    <source>
        <dbReference type="EMBL" id="QAV37935.1"/>
    </source>
</evidence>